<feature type="domain" description="Beta-lactamase hydrolase-like protein phosphatase-like" evidence="1">
    <location>
        <begin position="8"/>
        <end position="106"/>
    </location>
</feature>
<evidence type="ECO:0000313" key="2">
    <source>
        <dbReference type="EMBL" id="GLQ56650.1"/>
    </source>
</evidence>
<name>A0ABQ5WAR4_9HYPH</name>
<dbReference type="InterPro" id="IPR029021">
    <property type="entry name" value="Prot-tyrosine_phosphatase-like"/>
</dbReference>
<dbReference type="Gene3D" id="3.90.190.10">
    <property type="entry name" value="Protein tyrosine phosphatase superfamily"/>
    <property type="match status" value="1"/>
</dbReference>
<dbReference type="Pfam" id="PF04273">
    <property type="entry name" value="BLH_phosphatase"/>
    <property type="match status" value="1"/>
</dbReference>
<dbReference type="RefSeq" id="WP_284342038.1">
    <property type="nucleotide sequence ID" value="NZ_BSNS01000020.1"/>
</dbReference>
<gene>
    <name evidence="2" type="ORF">GCM10010862_39090</name>
</gene>
<evidence type="ECO:0000313" key="3">
    <source>
        <dbReference type="Proteomes" id="UP001156691"/>
    </source>
</evidence>
<organism evidence="2 3">
    <name type="scientific">Devosia nitrariae</name>
    <dbReference type="NCBI Taxonomy" id="2071872"/>
    <lineage>
        <taxon>Bacteria</taxon>
        <taxon>Pseudomonadati</taxon>
        <taxon>Pseudomonadota</taxon>
        <taxon>Alphaproteobacteria</taxon>
        <taxon>Hyphomicrobiales</taxon>
        <taxon>Devosiaceae</taxon>
        <taxon>Devosia</taxon>
    </lineage>
</organism>
<dbReference type="InterPro" id="IPR005939">
    <property type="entry name" value="BLH_phosphatase-like"/>
</dbReference>
<sequence>MNINRIDGRFATTGQITPKDIAEIKRMGFSGIVCARPDNEERDQPSFDDIARAAKEAGLPIAHIPVSGMLTQGQVMRFEEAMAGMDGPVLGYCRSGARAGSLYATSKR</sequence>
<comment type="caution">
    <text evidence="2">The sequence shown here is derived from an EMBL/GenBank/DDBJ whole genome shotgun (WGS) entry which is preliminary data.</text>
</comment>
<evidence type="ECO:0000259" key="1">
    <source>
        <dbReference type="Pfam" id="PF04273"/>
    </source>
</evidence>
<keyword evidence="3" id="KW-1185">Reference proteome</keyword>
<dbReference type="NCBIfam" id="TIGR01244">
    <property type="entry name" value="TIGR01244 family sulfur transferase"/>
    <property type="match status" value="1"/>
</dbReference>
<dbReference type="SUPFAM" id="SSF52799">
    <property type="entry name" value="(Phosphotyrosine protein) phosphatases II"/>
    <property type="match status" value="1"/>
</dbReference>
<protein>
    <submittedName>
        <fullName evidence="2">Oxidoreductase</fullName>
    </submittedName>
</protein>
<accession>A0ABQ5WAR4</accession>
<dbReference type="Proteomes" id="UP001156691">
    <property type="component" value="Unassembled WGS sequence"/>
</dbReference>
<dbReference type="EMBL" id="BSNS01000020">
    <property type="protein sequence ID" value="GLQ56650.1"/>
    <property type="molecule type" value="Genomic_DNA"/>
</dbReference>
<reference evidence="3" key="1">
    <citation type="journal article" date="2019" name="Int. J. Syst. Evol. Microbiol.">
        <title>The Global Catalogue of Microorganisms (GCM) 10K type strain sequencing project: providing services to taxonomists for standard genome sequencing and annotation.</title>
        <authorList>
            <consortium name="The Broad Institute Genomics Platform"/>
            <consortium name="The Broad Institute Genome Sequencing Center for Infectious Disease"/>
            <person name="Wu L."/>
            <person name="Ma J."/>
        </authorList>
    </citation>
    <scope>NUCLEOTIDE SEQUENCE [LARGE SCALE GENOMIC DNA]</scope>
    <source>
        <strain evidence="3">NBRC 112416</strain>
    </source>
</reference>
<proteinExistence type="predicted"/>